<proteinExistence type="predicted"/>
<feature type="domain" description="Squalene cyclase N-terminal" evidence="2">
    <location>
        <begin position="89"/>
        <end position="183"/>
    </location>
</feature>
<evidence type="ECO:0000259" key="2">
    <source>
        <dbReference type="Pfam" id="PF13249"/>
    </source>
</evidence>
<dbReference type="GO" id="GO:0042299">
    <property type="term" value="F:lupeol synthase activity"/>
    <property type="evidence" value="ECO:0007669"/>
    <property type="project" value="UniProtKB-EC"/>
</dbReference>
<dbReference type="Pfam" id="PF13249">
    <property type="entry name" value="SQHop_cyclase_N"/>
    <property type="match status" value="1"/>
</dbReference>
<dbReference type="Proteomes" id="UP001341840">
    <property type="component" value="Unassembled WGS sequence"/>
</dbReference>
<dbReference type="InterPro" id="IPR018333">
    <property type="entry name" value="Squalene_cyclase"/>
</dbReference>
<dbReference type="PANTHER" id="PTHR11764">
    <property type="entry name" value="TERPENE CYCLASE/MUTASE FAMILY MEMBER"/>
    <property type="match status" value="1"/>
</dbReference>
<gene>
    <name evidence="3" type="primary">LUS1_10</name>
    <name evidence="3" type="ORF">PIB30_054726</name>
</gene>
<keyword evidence="4" id="KW-1185">Reference proteome</keyword>
<dbReference type="InterPro" id="IPR032697">
    <property type="entry name" value="SQ_cyclase_N"/>
</dbReference>
<sequence>MWKLKIAEGGESLISRNNFIGRQHWEFDPNAGTPEEHAEVERLRQEFTKNRFFIKQSSDLLMRMQKGEAVKVGEEEKIREETLITTMRRALTFFSSIQAHDGHWPADSAGPLFFLPPLIITLYISGSLDVVLGTQHKKEMIRYLYNHQNEDGGWGFHILGQSTMFGSGMSYIALRILGEELEDHRHKPMPESGSLTMGVYCLFHRGESSGAR</sequence>
<evidence type="ECO:0000256" key="1">
    <source>
        <dbReference type="ARBA" id="ARBA00023235"/>
    </source>
</evidence>
<organism evidence="3 4">
    <name type="scientific">Stylosanthes scabra</name>
    <dbReference type="NCBI Taxonomy" id="79078"/>
    <lineage>
        <taxon>Eukaryota</taxon>
        <taxon>Viridiplantae</taxon>
        <taxon>Streptophyta</taxon>
        <taxon>Embryophyta</taxon>
        <taxon>Tracheophyta</taxon>
        <taxon>Spermatophyta</taxon>
        <taxon>Magnoliopsida</taxon>
        <taxon>eudicotyledons</taxon>
        <taxon>Gunneridae</taxon>
        <taxon>Pentapetalae</taxon>
        <taxon>rosids</taxon>
        <taxon>fabids</taxon>
        <taxon>Fabales</taxon>
        <taxon>Fabaceae</taxon>
        <taxon>Papilionoideae</taxon>
        <taxon>50 kb inversion clade</taxon>
        <taxon>dalbergioids sensu lato</taxon>
        <taxon>Dalbergieae</taxon>
        <taxon>Pterocarpus clade</taxon>
        <taxon>Stylosanthes</taxon>
    </lineage>
</organism>
<accession>A0ABU6QJQ5</accession>
<comment type="caution">
    <text evidence="3">The sequence shown here is derived from an EMBL/GenBank/DDBJ whole genome shotgun (WGS) entry which is preliminary data.</text>
</comment>
<dbReference type="EMBL" id="JASCZI010000420">
    <property type="protein sequence ID" value="MED6111696.1"/>
    <property type="molecule type" value="Genomic_DNA"/>
</dbReference>
<dbReference type="PANTHER" id="PTHR11764:SF19">
    <property type="entry name" value="TERPENE CYCLASE_MUTASE FAMILY MEMBER"/>
    <property type="match status" value="1"/>
</dbReference>
<keyword evidence="1 3" id="KW-0413">Isomerase</keyword>
<dbReference type="Gene3D" id="1.50.10.20">
    <property type="match status" value="1"/>
</dbReference>
<dbReference type="EC" id="5.4.99.41" evidence="3"/>
<dbReference type="InterPro" id="IPR008930">
    <property type="entry name" value="Terpenoid_cyclase/PrenylTrfase"/>
</dbReference>
<dbReference type="SUPFAM" id="SSF48239">
    <property type="entry name" value="Terpenoid cyclases/Protein prenyltransferases"/>
    <property type="match status" value="1"/>
</dbReference>
<evidence type="ECO:0000313" key="3">
    <source>
        <dbReference type="EMBL" id="MED6111696.1"/>
    </source>
</evidence>
<name>A0ABU6QJQ5_9FABA</name>
<evidence type="ECO:0000313" key="4">
    <source>
        <dbReference type="Proteomes" id="UP001341840"/>
    </source>
</evidence>
<protein>
    <submittedName>
        <fullName evidence="3">Lupeol synthase</fullName>
        <ecNumber evidence="3">5.4.99.41</ecNumber>
    </submittedName>
</protein>
<reference evidence="3 4" key="1">
    <citation type="journal article" date="2023" name="Plants (Basel)">
        <title>Bridging the Gap: Combining Genomics and Transcriptomics Approaches to Understand Stylosanthes scabra, an Orphan Legume from the Brazilian Caatinga.</title>
        <authorList>
            <person name="Ferreira-Neto J.R.C."/>
            <person name="da Silva M.D."/>
            <person name="Binneck E."/>
            <person name="de Melo N.F."/>
            <person name="da Silva R.H."/>
            <person name="de Melo A.L.T.M."/>
            <person name="Pandolfi V."/>
            <person name="Bustamante F.O."/>
            <person name="Brasileiro-Vidal A.C."/>
            <person name="Benko-Iseppon A.M."/>
        </authorList>
    </citation>
    <scope>NUCLEOTIDE SEQUENCE [LARGE SCALE GENOMIC DNA]</scope>
    <source>
        <tissue evidence="3">Leaves</tissue>
    </source>
</reference>